<dbReference type="InterPro" id="IPR036105">
    <property type="entry name" value="DiNase_FeMo-co_biosyn_sf"/>
</dbReference>
<comment type="caution">
    <text evidence="1">The sequence shown here is derived from an EMBL/GenBank/DDBJ whole genome shotgun (WGS) entry which is preliminary data.</text>
</comment>
<dbReference type="NCBIfam" id="TIGR02940">
    <property type="entry name" value="anfO_nitrog"/>
    <property type="match status" value="1"/>
</dbReference>
<gene>
    <name evidence="1" type="ORF">SDC9_141241</name>
</gene>
<dbReference type="AlphaFoldDB" id="A0A645DY89"/>
<dbReference type="Gene3D" id="3.30.420.130">
    <property type="entry name" value="Dinitrogenase iron-molybdenum cofactor biosynthesis domain"/>
    <property type="match status" value="1"/>
</dbReference>
<evidence type="ECO:0000313" key="1">
    <source>
        <dbReference type="EMBL" id="MPM94098.1"/>
    </source>
</evidence>
<dbReference type="SUPFAM" id="SSF53146">
    <property type="entry name" value="Nitrogenase accessory factor-like"/>
    <property type="match status" value="1"/>
</dbReference>
<dbReference type="EMBL" id="VSSQ01040789">
    <property type="protein sequence ID" value="MPM94098.1"/>
    <property type="molecule type" value="Genomic_DNA"/>
</dbReference>
<evidence type="ECO:0008006" key="2">
    <source>
        <dbReference type="Google" id="ProtNLM"/>
    </source>
</evidence>
<name>A0A645DY89_9ZZZZ</name>
<dbReference type="InterPro" id="IPR014287">
    <property type="entry name" value="Nase_Fe-Fe_AnfO"/>
</dbReference>
<proteinExistence type="predicted"/>
<dbReference type="Pfam" id="PF09582">
    <property type="entry name" value="AnfO_nitrog"/>
    <property type="match status" value="1"/>
</dbReference>
<sequence length="209" mass="23619">MKIAVIENDSQQTSSMFKPGFITIYEEDGREWKVLERFENKVCNAKGMAEVRMAVKDIIKQLGDVKIIVASEIPGIASGTFQASGFDIFFVENSVPDILSSIKKEMLETIEEGHKEPSKFDITQFLKPGVNKGDFSINIEEIMFKHPDLTSKKILIPYLKNGEFNSLDVICSHIPKWFITDLSSMGFEYETVNESLNKVTVRVTNVKTP</sequence>
<organism evidence="1">
    <name type="scientific">bioreactor metagenome</name>
    <dbReference type="NCBI Taxonomy" id="1076179"/>
    <lineage>
        <taxon>unclassified sequences</taxon>
        <taxon>metagenomes</taxon>
        <taxon>ecological metagenomes</taxon>
    </lineage>
</organism>
<reference evidence="1" key="1">
    <citation type="submission" date="2019-08" db="EMBL/GenBank/DDBJ databases">
        <authorList>
            <person name="Kucharzyk K."/>
            <person name="Murdoch R.W."/>
            <person name="Higgins S."/>
            <person name="Loffler F."/>
        </authorList>
    </citation>
    <scope>NUCLEOTIDE SEQUENCE</scope>
</reference>
<accession>A0A645DY89</accession>
<protein>
    <recommendedName>
        <fullName evidence="2">Fe-only nitrogenase accessory protein AnfO</fullName>
    </recommendedName>
</protein>